<feature type="active site" description="Proton donor" evidence="3">
    <location>
        <position position="228"/>
    </location>
</feature>
<dbReference type="PRINTS" id="PR00387">
    <property type="entry name" value="PDIESTERASE1"/>
</dbReference>
<dbReference type="EC" id="3.1.4.-" evidence="5"/>
<dbReference type="GO" id="GO:0004114">
    <property type="term" value="F:3',5'-cyclic-nucleotide phosphodiesterase activity"/>
    <property type="evidence" value="ECO:0007669"/>
    <property type="project" value="InterPro"/>
</dbReference>
<dbReference type="Gene3D" id="1.10.1300.10">
    <property type="entry name" value="3'5'-cyclic nucleotide phosphodiesterase, catalytic domain"/>
    <property type="match status" value="1"/>
</dbReference>
<proteinExistence type="inferred from homology"/>
<evidence type="ECO:0000256" key="3">
    <source>
        <dbReference type="PIRSR" id="PIRSR623088-1"/>
    </source>
</evidence>
<dbReference type="Pfam" id="PF00233">
    <property type="entry name" value="PDEase_I"/>
    <property type="match status" value="1"/>
</dbReference>
<organism evidence="8 9">
    <name type="scientific">Torulaspora globosa</name>
    <dbReference type="NCBI Taxonomy" id="48254"/>
    <lineage>
        <taxon>Eukaryota</taxon>
        <taxon>Fungi</taxon>
        <taxon>Dikarya</taxon>
        <taxon>Ascomycota</taxon>
        <taxon>Saccharomycotina</taxon>
        <taxon>Saccharomycetes</taxon>
        <taxon>Saccharomycetales</taxon>
        <taxon>Saccharomycetaceae</taxon>
        <taxon>Torulaspora</taxon>
    </lineage>
</organism>
<sequence length="488" mass="55903">MSTLFVVGKINRTEVTQSLATVCDHHIQLPDLAALFIRLYSDRLVGRSHEEGVSLVVHPGNAAESAELDSTFRAFFPVLNLVAIDQHVAAERLRELVTQLPAQNKRCRDRVRRMAHWMYHSGCSSRVYSIARQLHTLRGTAQRRTVPPVLAAIDFASLLTRCDDARYWRLLSTWNFEPHTLLRSDLVWCAFVLLRKLAADAHLQLPDQRLLLFLFTLEASYHQVNKFHNFRHAVDVMQATWRLCDTILQQPLQVLLLSVAAIGHDIGHPGSNNMLLTKFRAPVAMRYQESVLENMHSDLFRQLLNDQWPQLLGQSHNTNNLISDTIKATDMALHAEYVDKLRENRKIDNLKTLTSLIIKAADISNVTRPLKISAQWAYLITLEFRDCSLLEEYKSARDDESENESEGNSDDDESARDSGDGARVEDILEVALSPEELVKKYPCIPGGQIFFIDTFAEQFFEEFCQKFPELNFLMENIRSNKKFWLGKL</sequence>
<dbReference type="AlphaFoldDB" id="A0A7H9HWT3"/>
<name>A0A7H9HWT3_9SACH</name>
<evidence type="ECO:0000313" key="9">
    <source>
        <dbReference type="Proteomes" id="UP000510647"/>
    </source>
</evidence>
<dbReference type="InterPro" id="IPR023088">
    <property type="entry name" value="PDEase"/>
</dbReference>
<dbReference type="GO" id="GO:0007165">
    <property type="term" value="P:signal transduction"/>
    <property type="evidence" value="ECO:0007669"/>
    <property type="project" value="InterPro"/>
</dbReference>
<feature type="domain" description="PDEase" evidence="7">
    <location>
        <begin position="142"/>
        <end position="488"/>
    </location>
</feature>
<keyword evidence="9" id="KW-1185">Reference proteome</keyword>
<dbReference type="InterPro" id="IPR023174">
    <property type="entry name" value="PDEase_CS"/>
</dbReference>
<evidence type="ECO:0000256" key="6">
    <source>
        <dbReference type="SAM" id="MobiDB-lite"/>
    </source>
</evidence>
<dbReference type="SMART" id="SM00471">
    <property type="entry name" value="HDc"/>
    <property type="match status" value="1"/>
</dbReference>
<evidence type="ECO:0000256" key="4">
    <source>
        <dbReference type="PIRSR" id="PIRSR623088-3"/>
    </source>
</evidence>
<accession>A0A7H9HWT3</accession>
<dbReference type="OrthoDB" id="546632at2759"/>
<evidence type="ECO:0000313" key="8">
    <source>
        <dbReference type="EMBL" id="QLQ81729.1"/>
    </source>
</evidence>
<protein>
    <recommendedName>
        <fullName evidence="5">Phosphodiesterase</fullName>
        <ecNumber evidence="5">3.1.4.-</ecNumber>
    </recommendedName>
</protein>
<feature type="binding site" evidence="4">
    <location>
        <position position="232"/>
    </location>
    <ligand>
        <name>Zn(2+)</name>
        <dbReference type="ChEBI" id="CHEBI:29105"/>
        <label>1</label>
    </ligand>
</feature>
<feature type="compositionally biased region" description="Acidic residues" evidence="6">
    <location>
        <begin position="399"/>
        <end position="414"/>
    </location>
</feature>
<dbReference type="PANTHER" id="PTHR11347">
    <property type="entry name" value="CYCLIC NUCLEOTIDE PHOSPHODIESTERASE"/>
    <property type="match status" value="1"/>
</dbReference>
<feature type="binding site" evidence="4">
    <location>
        <position position="264"/>
    </location>
    <ligand>
        <name>Zn(2+)</name>
        <dbReference type="ChEBI" id="CHEBI:29105"/>
        <label>1</label>
    </ligand>
</feature>
<gene>
    <name evidence="8" type="ORF">HG537_0F04900</name>
</gene>
<keyword evidence="1 4" id="KW-0479">Metal-binding</keyword>
<dbReference type="InterPro" id="IPR036971">
    <property type="entry name" value="PDEase_catalytic_dom_sf"/>
</dbReference>
<dbReference type="InterPro" id="IPR002073">
    <property type="entry name" value="PDEase_catalytic_dom"/>
</dbReference>
<dbReference type="GO" id="GO:0046872">
    <property type="term" value="F:metal ion binding"/>
    <property type="evidence" value="ECO:0007669"/>
    <property type="project" value="UniProtKB-KW"/>
</dbReference>
<comment type="similarity">
    <text evidence="5">Belongs to the cyclic nucleotide phosphodiesterase family.</text>
</comment>
<dbReference type="Proteomes" id="UP000510647">
    <property type="component" value="Chromosome 6"/>
</dbReference>
<feature type="region of interest" description="Disordered" evidence="6">
    <location>
        <begin position="395"/>
        <end position="422"/>
    </location>
</feature>
<evidence type="ECO:0000256" key="5">
    <source>
        <dbReference type="RuleBase" id="RU363067"/>
    </source>
</evidence>
<dbReference type="CDD" id="cd00077">
    <property type="entry name" value="HDc"/>
    <property type="match status" value="1"/>
</dbReference>
<dbReference type="InterPro" id="IPR003607">
    <property type="entry name" value="HD/PDEase_dom"/>
</dbReference>
<feature type="binding site" evidence="4">
    <location>
        <position position="265"/>
    </location>
    <ligand>
        <name>Zn(2+)</name>
        <dbReference type="ChEBI" id="CHEBI:29105"/>
        <label>1</label>
    </ligand>
</feature>
<dbReference type="SUPFAM" id="SSF109604">
    <property type="entry name" value="HD-domain/PDEase-like"/>
    <property type="match status" value="1"/>
</dbReference>
<comment type="cofactor">
    <cofactor evidence="5">
        <name>a divalent metal cation</name>
        <dbReference type="ChEBI" id="CHEBI:60240"/>
    </cofactor>
    <text evidence="5">Binds 2 divalent metal cations per subunit. Site 1 may preferentially bind zinc ions, while site 2 has a preference for magnesium and/or manganese ions.</text>
</comment>
<dbReference type="PROSITE" id="PS51845">
    <property type="entry name" value="PDEASE_I_2"/>
    <property type="match status" value="1"/>
</dbReference>
<evidence type="ECO:0000259" key="7">
    <source>
        <dbReference type="PROSITE" id="PS51845"/>
    </source>
</evidence>
<evidence type="ECO:0000256" key="2">
    <source>
        <dbReference type="ARBA" id="ARBA00022801"/>
    </source>
</evidence>
<feature type="binding site" evidence="4">
    <location>
        <position position="265"/>
    </location>
    <ligand>
        <name>Zn(2+)</name>
        <dbReference type="ChEBI" id="CHEBI:29105"/>
        <label>2</label>
    </ligand>
</feature>
<dbReference type="PROSITE" id="PS00126">
    <property type="entry name" value="PDEASE_I_1"/>
    <property type="match status" value="1"/>
</dbReference>
<keyword evidence="2 5" id="KW-0378">Hydrolase</keyword>
<dbReference type="EMBL" id="CP059272">
    <property type="protein sequence ID" value="QLQ81729.1"/>
    <property type="molecule type" value="Genomic_DNA"/>
</dbReference>
<reference evidence="8 9" key="1">
    <citation type="submission" date="2020-06" db="EMBL/GenBank/DDBJ databases">
        <title>The yeast mating-type switching endonuclease HO is a domesticated member of an unorthodox homing genetic element family.</title>
        <authorList>
            <person name="Coughlan A.Y."/>
            <person name="Lombardi L."/>
            <person name="Braun-Galleani S."/>
            <person name="Martos A.R."/>
            <person name="Galeote V."/>
            <person name="Bigey F."/>
            <person name="Dequin S."/>
            <person name="Byrne K.P."/>
            <person name="Wolfe K.H."/>
        </authorList>
    </citation>
    <scope>NUCLEOTIDE SEQUENCE [LARGE SCALE GENOMIC DNA]</scope>
    <source>
        <strain evidence="8 9">CBS2947</strain>
    </source>
</reference>
<feature type="binding site" evidence="4">
    <location>
        <position position="362"/>
    </location>
    <ligand>
        <name>Zn(2+)</name>
        <dbReference type="ChEBI" id="CHEBI:29105"/>
        <label>1</label>
    </ligand>
</feature>
<evidence type="ECO:0000256" key="1">
    <source>
        <dbReference type="ARBA" id="ARBA00022723"/>
    </source>
</evidence>